<keyword evidence="4 10" id="KW-0812">Transmembrane</keyword>
<feature type="transmembrane region" description="Helical" evidence="10">
    <location>
        <begin position="272"/>
        <end position="297"/>
    </location>
</feature>
<dbReference type="GO" id="GO:0005886">
    <property type="term" value="C:plasma membrane"/>
    <property type="evidence" value="ECO:0007669"/>
    <property type="project" value="UniProtKB-SubCell"/>
</dbReference>
<dbReference type="PROSITE" id="PS50885">
    <property type="entry name" value="HAMP"/>
    <property type="match status" value="1"/>
</dbReference>
<evidence type="ECO:0000256" key="6">
    <source>
        <dbReference type="ARBA" id="ARBA00023136"/>
    </source>
</evidence>
<proteinExistence type="inferred from homology"/>
<dbReference type="SUPFAM" id="SSF103190">
    <property type="entry name" value="Sensory domain-like"/>
    <property type="match status" value="1"/>
</dbReference>
<dbReference type="CDD" id="cd11386">
    <property type="entry name" value="MCP_signal"/>
    <property type="match status" value="1"/>
</dbReference>
<dbReference type="Gene3D" id="6.10.340.10">
    <property type="match status" value="1"/>
</dbReference>
<dbReference type="SMART" id="SM00304">
    <property type="entry name" value="HAMP"/>
    <property type="match status" value="1"/>
</dbReference>
<dbReference type="InterPro" id="IPR003660">
    <property type="entry name" value="HAMP_dom"/>
</dbReference>
<dbReference type="SMART" id="SM00283">
    <property type="entry name" value="MA"/>
    <property type="match status" value="1"/>
</dbReference>
<evidence type="ECO:0000313" key="14">
    <source>
        <dbReference type="Proteomes" id="UP000180098"/>
    </source>
</evidence>
<keyword evidence="6 10" id="KW-0472">Membrane</keyword>
<protein>
    <recommendedName>
        <fullName evidence="15">Methyl-accepting chemotaxis protein</fullName>
    </recommendedName>
</protein>
<comment type="caution">
    <text evidence="13">The sequence shown here is derived from an EMBL/GenBank/DDBJ whole genome shotgun (WGS) entry which is preliminary data.</text>
</comment>
<dbReference type="GO" id="GO:0006935">
    <property type="term" value="P:chemotaxis"/>
    <property type="evidence" value="ECO:0007669"/>
    <property type="project" value="UniProtKB-KW"/>
</dbReference>
<dbReference type="CDD" id="cd12914">
    <property type="entry name" value="PDC1_DGC_like"/>
    <property type="match status" value="1"/>
</dbReference>
<evidence type="ECO:0000313" key="13">
    <source>
        <dbReference type="EMBL" id="OIJ09250.1"/>
    </source>
</evidence>
<dbReference type="Pfam" id="PF00015">
    <property type="entry name" value="MCPsignal"/>
    <property type="match status" value="1"/>
</dbReference>
<dbReference type="CDD" id="cd06225">
    <property type="entry name" value="HAMP"/>
    <property type="match status" value="1"/>
</dbReference>
<organism evidence="13 14">
    <name type="scientific">Anaerobacillus arseniciselenatis</name>
    <dbReference type="NCBI Taxonomy" id="85682"/>
    <lineage>
        <taxon>Bacteria</taxon>
        <taxon>Bacillati</taxon>
        <taxon>Bacillota</taxon>
        <taxon>Bacilli</taxon>
        <taxon>Bacillales</taxon>
        <taxon>Bacillaceae</taxon>
        <taxon>Anaerobacillus</taxon>
    </lineage>
</organism>
<evidence type="ECO:0000256" key="3">
    <source>
        <dbReference type="ARBA" id="ARBA00022500"/>
    </source>
</evidence>
<dbReference type="PANTHER" id="PTHR32089:SF112">
    <property type="entry name" value="LYSOZYME-LIKE PROTEIN-RELATED"/>
    <property type="match status" value="1"/>
</dbReference>
<comment type="similarity">
    <text evidence="8">Belongs to the methyl-accepting chemotaxis (MCP) protein family.</text>
</comment>
<sequence length="656" mass="71688">MKSLRTKLLVVMLPVLFIALSVVAYINHNQAQQFLEEEFTEKNEVILDKAQSDINHFFIQKMSEVEIMAATDTLTSRDMNQIASYLHKELHRAQEYEMFLVADMNGVATSHNNEQFDVADRDYFMDVLNQQATVLSEPLISRATEEMVVVVASPIMRNNQMDGVLVATVPIQDLIHLVSNFQIGDDGYAFMVNDEGLVIAHPNHDLIMEENLLTNSNEELQTIVQNALNAETGILVYDDFGVESFGFFTMIPATNWGFVISTPVVEATSNLAYLRLLSFITVGIVLVVSIFIIIIFARRLVDPIQRLSLITSKVAEGDLTVKAETNSNDEVGILSSNFNTMIAKIQELLGKIDNVSGEVKSSSDTLLRSSEETKVASEQVASTISELATGTTDIAESVTNTTEKMTSMMDTIQNISGYTNDAVQTSTQSKQLAQSGLSSANEAILKMEDVNGTVHGTSEIISKLAQQSKEIGNIIEIITHIAEQTNLLALNASIEAARAGDHGKGFAVVANEVRKLASETSESADKISSLIKVTQEESERAVQSINKGTIVVKEGTTIVQEAGKSFEEITSYIEDVLEKNKSINNFINELENVGNEIGANMESISSITQQASAGSEEVSATSEEQAACANQIAQDAQNLAHLAKDLKEVMTTFKSN</sequence>
<dbReference type="EMBL" id="MLQQ01000046">
    <property type="protein sequence ID" value="OIJ09250.1"/>
    <property type="molecule type" value="Genomic_DNA"/>
</dbReference>
<evidence type="ECO:0000256" key="5">
    <source>
        <dbReference type="ARBA" id="ARBA00022989"/>
    </source>
</evidence>
<evidence type="ECO:0008006" key="15">
    <source>
        <dbReference type="Google" id="ProtNLM"/>
    </source>
</evidence>
<evidence type="ECO:0000256" key="9">
    <source>
        <dbReference type="PROSITE-ProRule" id="PRU00284"/>
    </source>
</evidence>
<dbReference type="InterPro" id="IPR004089">
    <property type="entry name" value="MCPsignal_dom"/>
</dbReference>
<dbReference type="GO" id="GO:0007165">
    <property type="term" value="P:signal transduction"/>
    <property type="evidence" value="ECO:0007669"/>
    <property type="project" value="UniProtKB-KW"/>
</dbReference>
<gene>
    <name evidence="13" type="ORF">BKP35_17080</name>
</gene>
<dbReference type="InterPro" id="IPR033479">
    <property type="entry name" value="dCache_1"/>
</dbReference>
<keyword evidence="14" id="KW-1185">Reference proteome</keyword>
<evidence type="ECO:0000256" key="10">
    <source>
        <dbReference type="SAM" id="Phobius"/>
    </source>
</evidence>
<keyword evidence="2" id="KW-1003">Cell membrane</keyword>
<dbReference type="Gene3D" id="3.30.450.20">
    <property type="entry name" value="PAS domain"/>
    <property type="match status" value="1"/>
</dbReference>
<dbReference type="RefSeq" id="WP_071314594.1">
    <property type="nucleotide sequence ID" value="NZ_MLQQ01000046.1"/>
</dbReference>
<dbReference type="InterPro" id="IPR029151">
    <property type="entry name" value="Sensor-like_sf"/>
</dbReference>
<evidence type="ECO:0000259" key="12">
    <source>
        <dbReference type="PROSITE" id="PS50885"/>
    </source>
</evidence>
<evidence type="ECO:0000256" key="4">
    <source>
        <dbReference type="ARBA" id="ARBA00022692"/>
    </source>
</evidence>
<accession>A0A1S2LAG3</accession>
<feature type="domain" description="HAMP" evidence="12">
    <location>
        <begin position="298"/>
        <end position="350"/>
    </location>
</feature>
<dbReference type="PANTHER" id="PTHR32089">
    <property type="entry name" value="METHYL-ACCEPTING CHEMOTAXIS PROTEIN MCPB"/>
    <property type="match status" value="1"/>
</dbReference>
<dbReference type="CDD" id="cd12912">
    <property type="entry name" value="PDC2_MCP_like"/>
    <property type="match status" value="1"/>
</dbReference>
<evidence type="ECO:0000256" key="7">
    <source>
        <dbReference type="ARBA" id="ARBA00023224"/>
    </source>
</evidence>
<feature type="domain" description="Methyl-accepting transducer" evidence="11">
    <location>
        <begin position="369"/>
        <end position="626"/>
    </location>
</feature>
<evidence type="ECO:0000256" key="1">
    <source>
        <dbReference type="ARBA" id="ARBA00004651"/>
    </source>
</evidence>
<name>A0A1S2LAG3_9BACI</name>
<keyword evidence="7 9" id="KW-0807">Transducer</keyword>
<dbReference type="PROSITE" id="PS50111">
    <property type="entry name" value="CHEMOTAXIS_TRANSDUC_2"/>
    <property type="match status" value="1"/>
</dbReference>
<dbReference type="SUPFAM" id="SSF58104">
    <property type="entry name" value="Methyl-accepting chemotaxis protein (MCP) signaling domain"/>
    <property type="match status" value="1"/>
</dbReference>
<dbReference type="Pfam" id="PF00672">
    <property type="entry name" value="HAMP"/>
    <property type="match status" value="1"/>
</dbReference>
<dbReference type="Gene3D" id="1.10.287.950">
    <property type="entry name" value="Methyl-accepting chemotaxis protein"/>
    <property type="match status" value="1"/>
</dbReference>
<keyword evidence="5 10" id="KW-1133">Transmembrane helix</keyword>
<keyword evidence="3" id="KW-0145">Chemotaxis</keyword>
<evidence type="ECO:0000256" key="2">
    <source>
        <dbReference type="ARBA" id="ARBA00022475"/>
    </source>
</evidence>
<evidence type="ECO:0000256" key="8">
    <source>
        <dbReference type="ARBA" id="ARBA00029447"/>
    </source>
</evidence>
<dbReference type="OrthoDB" id="9760371at2"/>
<dbReference type="Pfam" id="PF02743">
    <property type="entry name" value="dCache_1"/>
    <property type="match status" value="1"/>
</dbReference>
<dbReference type="AlphaFoldDB" id="A0A1S2LAG3"/>
<comment type="subcellular location">
    <subcellularLocation>
        <location evidence="1">Cell membrane</location>
        <topology evidence="1">Multi-pass membrane protein</topology>
    </subcellularLocation>
</comment>
<reference evidence="13 14" key="1">
    <citation type="submission" date="2016-10" db="EMBL/GenBank/DDBJ databases">
        <title>Draft genome sequences of four alkaliphilic bacteria belonging to the Anaerobacillus genus.</title>
        <authorList>
            <person name="Bassil N.M."/>
            <person name="Lloyd J.R."/>
        </authorList>
    </citation>
    <scope>NUCLEOTIDE SEQUENCE [LARGE SCALE GENOMIC DNA]</scope>
    <source>
        <strain evidence="13 14">DSM 15340</strain>
    </source>
</reference>
<evidence type="ECO:0000259" key="11">
    <source>
        <dbReference type="PROSITE" id="PS50111"/>
    </source>
</evidence>
<dbReference type="Proteomes" id="UP000180098">
    <property type="component" value="Unassembled WGS sequence"/>
</dbReference>